<dbReference type="SUPFAM" id="SSF53067">
    <property type="entry name" value="Actin-like ATPase domain"/>
    <property type="match status" value="2"/>
</dbReference>
<dbReference type="Gene3D" id="3.30.420.40">
    <property type="match status" value="2"/>
</dbReference>
<dbReference type="PANTHER" id="PTHR14187:SF5">
    <property type="entry name" value="HEAT SHOCK 70 KDA PROTEIN 12A"/>
    <property type="match status" value="1"/>
</dbReference>
<name>A0A9N9BW61_9GLOM</name>
<evidence type="ECO:0000313" key="1">
    <source>
        <dbReference type="EMBL" id="CAG8579246.1"/>
    </source>
</evidence>
<gene>
    <name evidence="1" type="ORF">PBRASI_LOCUS6528</name>
</gene>
<reference evidence="1" key="1">
    <citation type="submission" date="2021-06" db="EMBL/GenBank/DDBJ databases">
        <authorList>
            <person name="Kallberg Y."/>
            <person name="Tangrot J."/>
            <person name="Rosling A."/>
        </authorList>
    </citation>
    <scope>NUCLEOTIDE SEQUENCE</scope>
    <source>
        <strain evidence="1">BR232B</strain>
    </source>
</reference>
<dbReference type="Proteomes" id="UP000789739">
    <property type="component" value="Unassembled WGS sequence"/>
</dbReference>
<evidence type="ECO:0000313" key="2">
    <source>
        <dbReference type="Proteomes" id="UP000789739"/>
    </source>
</evidence>
<dbReference type="PANTHER" id="PTHR14187">
    <property type="entry name" value="ALPHA KINASE/ELONGATION FACTOR 2 KINASE"/>
    <property type="match status" value="1"/>
</dbReference>
<sequence length="577" mass="65885">MIRLLSEDKDVRVVVGIDFGTTFSGFSVGHVENPKEVEVYSLWPRGSINKTIGWKIPTVLAYGEDSNVTHVGNEVSDAEGPLDDCDEGKYYFVDCFKMRLFKVEDAKKPSLAGGIKPKKAVEDFLVYMKDRIKPHIERRWPSVNYPQQVYFVFTLPVGWKHEQQSFMLERAIKAGLFDAECKENVAFIDEPEAAAIDCFPLMDTHGLKSGEKFMIVDCGGGTVDLTTRKLLGNKKLEEKTESTFNSWGGTTVDNEFIKALADRLGITHERMAELRKQYYGEFIGLIQNTFSPIKFEFDVEENFVDQKVQLTESYDFLKDEVQDAEKRKELEDKGWRLVFTFKDIRAMFEPSVSEILKSINKQLEACEGECSAIFLVGGYSHSPYLARCVKEKFKEQVQIIDSPLTPIIAVVRGAALYGLSIDHDANSDAYGASKVIESRVLRYTYGTDMEVRRANDNRMVMKFSRLARRGDSVKQDQKFRQIYYPSHPRQTKIGLSIYASKEYNPEFIESENVRKIKDWTIDLPDRYLGRNRPVELSLTFGNFSTTITAKNKITGQQLDTFGDDKWIDEYLDASSCS</sequence>
<keyword evidence="2" id="KW-1185">Reference proteome</keyword>
<dbReference type="AlphaFoldDB" id="A0A9N9BW61"/>
<dbReference type="InterPro" id="IPR043129">
    <property type="entry name" value="ATPase_NBD"/>
</dbReference>
<organism evidence="1 2">
    <name type="scientific">Paraglomus brasilianum</name>
    <dbReference type="NCBI Taxonomy" id="144538"/>
    <lineage>
        <taxon>Eukaryota</taxon>
        <taxon>Fungi</taxon>
        <taxon>Fungi incertae sedis</taxon>
        <taxon>Mucoromycota</taxon>
        <taxon>Glomeromycotina</taxon>
        <taxon>Glomeromycetes</taxon>
        <taxon>Paraglomerales</taxon>
        <taxon>Paraglomeraceae</taxon>
        <taxon>Paraglomus</taxon>
    </lineage>
</organism>
<proteinExistence type="predicted"/>
<comment type="caution">
    <text evidence="1">The sequence shown here is derived from an EMBL/GenBank/DDBJ whole genome shotgun (WGS) entry which is preliminary data.</text>
</comment>
<protein>
    <submittedName>
        <fullName evidence="1">5722_t:CDS:1</fullName>
    </submittedName>
</protein>
<dbReference type="OrthoDB" id="2963168at2759"/>
<dbReference type="EMBL" id="CAJVPI010000875">
    <property type="protein sequence ID" value="CAG8579246.1"/>
    <property type="molecule type" value="Genomic_DNA"/>
</dbReference>
<accession>A0A9N9BW61</accession>